<accession>A0ABT2Y566</accession>
<keyword evidence="3" id="KW-0548">Nucleotidyltransferase</keyword>
<evidence type="ECO:0000313" key="4">
    <source>
        <dbReference type="Proteomes" id="UP001177160"/>
    </source>
</evidence>
<dbReference type="Pfam" id="PF00990">
    <property type="entry name" value="GGDEF"/>
    <property type="match status" value="1"/>
</dbReference>
<keyword evidence="1" id="KW-0472">Membrane</keyword>
<sequence>MNAKTNYVDIETRQYFHQANLVYMSTLAADLIIIPIIFFTGSMVSFYGNIIGFIIALLAVYLNKKKKYGLSAFLFILTITALGVVQVLLFGLNSGFMYYFFNMSVLIVYTKWRPSLKLVGVITQVVLFVLTFIYAINNPPFYPLAMGWLIFFHILNFVLNITGVANSAYYYIRIANDAQKTLSTLASTDYLTGVNNRVAFDTFMQEKKALFDKNKRTFGLLMIDVDHFKKINDTYGHGCGDDVLVDIATQLKEERGNQDFIARYGGEEFVYVIDAFQANTVRQVAERLRKKVENHTFKYQKQEIKLTISIGGIFVNKTCHNTLDGWIECADKHLYQAKDDGRNRVIIGETTDAS</sequence>
<dbReference type="RefSeq" id="WP_263608042.1">
    <property type="nucleotide sequence ID" value="NZ_JAOVQM010000002.1"/>
</dbReference>
<dbReference type="EC" id="2.7.7.65" evidence="3"/>
<evidence type="ECO:0000313" key="3">
    <source>
        <dbReference type="EMBL" id="MCV2231889.1"/>
    </source>
</evidence>
<protein>
    <submittedName>
        <fullName evidence="3">Diguanylate cyclase</fullName>
        <ecNumber evidence="3">2.7.7.65</ecNumber>
    </submittedName>
</protein>
<feature type="transmembrane region" description="Helical" evidence="1">
    <location>
        <begin position="119"/>
        <end position="136"/>
    </location>
</feature>
<dbReference type="Gene3D" id="3.30.70.270">
    <property type="match status" value="1"/>
</dbReference>
<dbReference type="Proteomes" id="UP001177160">
    <property type="component" value="Unassembled WGS sequence"/>
</dbReference>
<feature type="domain" description="GGDEF" evidence="2">
    <location>
        <begin position="216"/>
        <end position="350"/>
    </location>
</feature>
<feature type="transmembrane region" description="Helical" evidence="1">
    <location>
        <begin position="148"/>
        <end position="172"/>
    </location>
</feature>
<feature type="transmembrane region" description="Helical" evidence="1">
    <location>
        <begin position="21"/>
        <end position="40"/>
    </location>
</feature>
<evidence type="ECO:0000259" key="2">
    <source>
        <dbReference type="PROSITE" id="PS50887"/>
    </source>
</evidence>
<dbReference type="NCBIfam" id="TIGR00254">
    <property type="entry name" value="GGDEF"/>
    <property type="match status" value="1"/>
</dbReference>
<feature type="transmembrane region" description="Helical" evidence="1">
    <location>
        <begin position="96"/>
        <end position="112"/>
    </location>
</feature>
<dbReference type="SUPFAM" id="SSF55073">
    <property type="entry name" value="Nucleotide cyclase"/>
    <property type="match status" value="1"/>
</dbReference>
<dbReference type="PANTHER" id="PTHR45138">
    <property type="entry name" value="REGULATORY COMPONENTS OF SENSORY TRANSDUCTION SYSTEM"/>
    <property type="match status" value="1"/>
</dbReference>
<dbReference type="InterPro" id="IPR043128">
    <property type="entry name" value="Rev_trsase/Diguanyl_cyclase"/>
</dbReference>
<dbReference type="InterPro" id="IPR000160">
    <property type="entry name" value="GGDEF_dom"/>
</dbReference>
<keyword evidence="3" id="KW-0808">Transferase</keyword>
<reference evidence="3" key="1">
    <citation type="submission" date="2022-09" db="EMBL/GenBank/DDBJ databases">
        <title>Novel Mycoplasma species identified in domestic and wild animals.</title>
        <authorList>
            <person name="Volokhov D.V."/>
            <person name="Furtak V.A."/>
            <person name="Zagorodnyaya T.A."/>
        </authorList>
    </citation>
    <scope>NUCLEOTIDE SEQUENCE</scope>
    <source>
        <strain evidence="3">Oakley</strain>
    </source>
</reference>
<evidence type="ECO:0000256" key="1">
    <source>
        <dbReference type="SAM" id="Phobius"/>
    </source>
</evidence>
<organism evidence="3 4">
    <name type="scientific">Paracholeplasma manati</name>
    <dbReference type="NCBI Taxonomy" id="591373"/>
    <lineage>
        <taxon>Bacteria</taxon>
        <taxon>Bacillati</taxon>
        <taxon>Mycoplasmatota</taxon>
        <taxon>Mollicutes</taxon>
        <taxon>Acholeplasmatales</taxon>
        <taxon>Acholeplasmataceae</taxon>
        <taxon>Paracholeplasma</taxon>
    </lineage>
</organism>
<dbReference type="CDD" id="cd01949">
    <property type="entry name" value="GGDEF"/>
    <property type="match status" value="1"/>
</dbReference>
<comment type="caution">
    <text evidence="3">The sequence shown here is derived from an EMBL/GenBank/DDBJ whole genome shotgun (WGS) entry which is preliminary data.</text>
</comment>
<feature type="transmembrane region" description="Helical" evidence="1">
    <location>
        <begin position="46"/>
        <end position="63"/>
    </location>
</feature>
<dbReference type="InterPro" id="IPR029787">
    <property type="entry name" value="Nucleotide_cyclase"/>
</dbReference>
<feature type="transmembrane region" description="Helical" evidence="1">
    <location>
        <begin position="70"/>
        <end position="90"/>
    </location>
</feature>
<dbReference type="SMART" id="SM00267">
    <property type="entry name" value="GGDEF"/>
    <property type="match status" value="1"/>
</dbReference>
<keyword evidence="1" id="KW-1133">Transmembrane helix</keyword>
<name>A0ABT2Y566_9MOLU</name>
<gene>
    <name evidence="3" type="ORF">N7548_03505</name>
</gene>
<dbReference type="EMBL" id="JAOVQM010000002">
    <property type="protein sequence ID" value="MCV2231889.1"/>
    <property type="molecule type" value="Genomic_DNA"/>
</dbReference>
<proteinExistence type="predicted"/>
<keyword evidence="4" id="KW-1185">Reference proteome</keyword>
<dbReference type="PROSITE" id="PS50887">
    <property type="entry name" value="GGDEF"/>
    <property type="match status" value="1"/>
</dbReference>
<dbReference type="GO" id="GO:0052621">
    <property type="term" value="F:diguanylate cyclase activity"/>
    <property type="evidence" value="ECO:0007669"/>
    <property type="project" value="UniProtKB-EC"/>
</dbReference>
<dbReference type="InterPro" id="IPR050469">
    <property type="entry name" value="Diguanylate_Cyclase"/>
</dbReference>
<keyword evidence="1" id="KW-0812">Transmembrane</keyword>
<dbReference type="PANTHER" id="PTHR45138:SF9">
    <property type="entry name" value="DIGUANYLATE CYCLASE DGCM-RELATED"/>
    <property type="match status" value="1"/>
</dbReference>